<proteinExistence type="predicted"/>
<gene>
    <name evidence="2" type="ORF">EBH50_22570</name>
</gene>
<dbReference type="AlphaFoldDB" id="A0A3R0U623"/>
<organism evidence="2">
    <name type="scientific">Salmonella enterica</name>
    <name type="common">Salmonella choleraesuis</name>
    <dbReference type="NCBI Taxonomy" id="28901"/>
    <lineage>
        <taxon>Bacteria</taxon>
        <taxon>Pseudomonadati</taxon>
        <taxon>Pseudomonadota</taxon>
        <taxon>Gammaproteobacteria</taxon>
        <taxon>Enterobacterales</taxon>
        <taxon>Enterobacteriaceae</taxon>
        <taxon>Salmonella</taxon>
    </lineage>
</organism>
<name>A0A3R0U623_SALER</name>
<feature type="transmembrane region" description="Helical" evidence="1">
    <location>
        <begin position="27"/>
        <end position="51"/>
    </location>
</feature>
<sequence>MLPLVQFLVFHGDLRGFRLPPVLPHHIWLTFGVYPGCAVLYFTEVVIVIFVTKMKIHAVDTESEAA</sequence>
<keyword evidence="1" id="KW-0812">Transmembrane</keyword>
<protein>
    <submittedName>
        <fullName evidence="2">Uncharacterized protein</fullName>
    </submittedName>
</protein>
<accession>A0A3R0U623</accession>
<evidence type="ECO:0000313" key="2">
    <source>
        <dbReference type="EMBL" id="MLE32645.1"/>
    </source>
</evidence>
<keyword evidence="1" id="KW-0472">Membrane</keyword>
<dbReference type="EMBL" id="RUTY01000032">
    <property type="protein sequence ID" value="MLE32645.1"/>
    <property type="molecule type" value="Genomic_DNA"/>
</dbReference>
<comment type="caution">
    <text evidence="2">The sequence shown here is derived from an EMBL/GenBank/DDBJ whole genome shotgun (WGS) entry which is preliminary data.</text>
</comment>
<evidence type="ECO:0000256" key="1">
    <source>
        <dbReference type="SAM" id="Phobius"/>
    </source>
</evidence>
<keyword evidence="1" id="KW-1133">Transmembrane helix</keyword>
<dbReference type="Proteomes" id="UP000885317">
    <property type="component" value="Unassembled WGS sequence"/>
</dbReference>
<reference evidence="2" key="1">
    <citation type="submission" date="2018-10" db="EMBL/GenBank/DDBJ databases">
        <authorList>
            <consortium name="PulseNet: The National Subtyping Network for Foodborne Disease Surveillance"/>
            <person name="Tarr C.L."/>
            <person name="Trees E."/>
            <person name="Katz L.S."/>
            <person name="Carleton-Romer H.A."/>
            <person name="Stroika S."/>
            <person name="Kucerova Z."/>
            <person name="Roache K.F."/>
            <person name="Sabol A.L."/>
            <person name="Besser J."/>
            <person name="Gerner-Smidt P."/>
        </authorList>
    </citation>
    <scope>NUCLEOTIDE SEQUENCE [LARGE SCALE GENOMIC DNA]</scope>
    <source>
        <strain evidence="2">PNUSAS056479</strain>
    </source>
</reference>